<dbReference type="RefSeq" id="WP_386834574.1">
    <property type="nucleotide sequence ID" value="NZ_JBHUNP010000001.1"/>
</dbReference>
<organism evidence="1 2">
    <name type="scientific">Devosia albogilva</name>
    <dbReference type="NCBI Taxonomy" id="429726"/>
    <lineage>
        <taxon>Bacteria</taxon>
        <taxon>Pseudomonadati</taxon>
        <taxon>Pseudomonadota</taxon>
        <taxon>Alphaproteobacteria</taxon>
        <taxon>Hyphomicrobiales</taxon>
        <taxon>Devosiaceae</taxon>
        <taxon>Devosia</taxon>
    </lineage>
</organism>
<protein>
    <recommendedName>
        <fullName evidence="3">TniQ protein</fullName>
    </recommendedName>
</protein>
<sequence length="645" mass="71743">MTWRYSKDKLVEPGKVVPAFITMRPEPDESLAGLFNRTFGRTVFSNFSAAAARAGVARNRPDFLASSELTDAEVEGLAVRLGTSRNEIRFRLHPPARIGASGVRGVDFHGQFLRLTFLERERRRVSPMALELSRHHRALWDVRPLSFDASTMELLLDTCPVCGNNLRWRNLFGPEKCDHCRDERGLPCTDLRDHRQPMVPEEQHEVLRAVAGLMDPRAEVRERSVRFFPDPWRELAPSEIFHILVEMGLATSGLSGTLLPSSLPLRAEAIYEAGRVLAGGVDAFHTWSDTTLTRKDAPHWTVDRPIASTGYDRLVKCPHVSPSAKALLQGMRLDIRKVTGQRRAGSFAWLVAWDLTREFQVDHARTRTFVKHVKSLIRAGGDPASEGIPTGKEEFASLIPVVKDAVSVGNAASMLRTGKDVVAGLQEIGILQPIPSPASLLLRATTCYSGSAARLLRDQFQSRLGMMTEADCFPSVATVIRNSGIRPLPRAAAWHLIWSGAARVLCSRPDPVDWLREVHVPDPASFMALLREHPSVRTAVELPDEVTTQVAAQMLDSDIVVIAQLVTNEILVPRAKTRPLMFLRKDIEQFAEKYVSTPELKRALGWDKGGPLSASCPDLPPSAFEFTDQRSRFYLRSDCLGILRA</sequence>
<evidence type="ECO:0000313" key="1">
    <source>
        <dbReference type="EMBL" id="MFD2649136.1"/>
    </source>
</evidence>
<proteinExistence type="predicted"/>
<dbReference type="Proteomes" id="UP001597521">
    <property type="component" value="Unassembled WGS sequence"/>
</dbReference>
<reference evidence="2" key="1">
    <citation type="journal article" date="2019" name="Int. J. Syst. Evol. Microbiol.">
        <title>The Global Catalogue of Microorganisms (GCM) 10K type strain sequencing project: providing services to taxonomists for standard genome sequencing and annotation.</title>
        <authorList>
            <consortium name="The Broad Institute Genomics Platform"/>
            <consortium name="The Broad Institute Genome Sequencing Center for Infectious Disease"/>
            <person name="Wu L."/>
            <person name="Ma J."/>
        </authorList>
    </citation>
    <scope>NUCLEOTIDE SEQUENCE [LARGE SCALE GENOMIC DNA]</scope>
    <source>
        <strain evidence="2">CCM 7427</strain>
    </source>
</reference>
<name>A0ABW5QP09_9HYPH</name>
<keyword evidence="2" id="KW-1185">Reference proteome</keyword>
<dbReference type="EMBL" id="JBHUNP010000001">
    <property type="protein sequence ID" value="MFD2649136.1"/>
    <property type="molecule type" value="Genomic_DNA"/>
</dbReference>
<gene>
    <name evidence="1" type="ORF">ACFSX5_15205</name>
</gene>
<comment type="caution">
    <text evidence="1">The sequence shown here is derived from an EMBL/GenBank/DDBJ whole genome shotgun (WGS) entry which is preliminary data.</text>
</comment>
<evidence type="ECO:0008006" key="3">
    <source>
        <dbReference type="Google" id="ProtNLM"/>
    </source>
</evidence>
<evidence type="ECO:0000313" key="2">
    <source>
        <dbReference type="Proteomes" id="UP001597521"/>
    </source>
</evidence>
<accession>A0ABW5QP09</accession>